<reference evidence="1" key="1">
    <citation type="submission" date="2018-01" db="EMBL/GenBank/DDBJ databases">
        <title>An insight into the sialome of Amazonian anophelines.</title>
        <authorList>
            <person name="Ribeiro J.M."/>
            <person name="Scarpassa V."/>
            <person name="Calvo E."/>
        </authorList>
    </citation>
    <scope>NUCLEOTIDE SEQUENCE</scope>
    <source>
        <tissue evidence="1">Salivary glands</tissue>
    </source>
</reference>
<protein>
    <submittedName>
        <fullName evidence="1">Putative secreted peptide</fullName>
    </submittedName>
</protein>
<sequence>MFFHPLWNTPGHCVSWLVVPLHTAPISGHPFFGSSTHVPVGYVERTEGAGRRWTTRTHDGANLLLLLFLLRS</sequence>
<organism evidence="1">
    <name type="scientific">Anopheles braziliensis</name>
    <dbReference type="NCBI Taxonomy" id="58242"/>
    <lineage>
        <taxon>Eukaryota</taxon>
        <taxon>Metazoa</taxon>
        <taxon>Ecdysozoa</taxon>
        <taxon>Arthropoda</taxon>
        <taxon>Hexapoda</taxon>
        <taxon>Insecta</taxon>
        <taxon>Pterygota</taxon>
        <taxon>Neoptera</taxon>
        <taxon>Endopterygota</taxon>
        <taxon>Diptera</taxon>
        <taxon>Nematocera</taxon>
        <taxon>Culicoidea</taxon>
        <taxon>Culicidae</taxon>
        <taxon>Anophelinae</taxon>
        <taxon>Anopheles</taxon>
    </lineage>
</organism>
<name>A0A2M3ZVB1_9DIPT</name>
<proteinExistence type="predicted"/>
<evidence type="ECO:0000313" key="1">
    <source>
        <dbReference type="EMBL" id="MBW32328.1"/>
    </source>
</evidence>
<accession>A0A2M3ZVB1</accession>
<dbReference type="EMBL" id="GGFM01011577">
    <property type="protein sequence ID" value="MBW32328.1"/>
    <property type="molecule type" value="Transcribed_RNA"/>
</dbReference>
<dbReference type="AlphaFoldDB" id="A0A2M3ZVB1"/>